<keyword evidence="3" id="KW-1185">Reference proteome</keyword>
<dbReference type="VEuPathDB" id="FungiDB:ASPSYDRAFT_827218"/>
<protein>
    <recommendedName>
        <fullName evidence="1">BTB domain-containing protein</fullName>
    </recommendedName>
</protein>
<accession>A0A1L9TQ02</accession>
<dbReference type="GeneID" id="63767234"/>
<dbReference type="SMART" id="SM00225">
    <property type="entry name" value="BTB"/>
    <property type="match status" value="1"/>
</dbReference>
<gene>
    <name evidence="2" type="ORF">ASPSYDRAFT_827218</name>
</gene>
<sequence>MSSIHCQTKPLWNTHCTSSFFNSSFSDVTIVTAAQKFELHKLVICGQSKYFSRLFNNNWKETTENIISLEDDDPTTIHAMLLFMYGFDYERICSERCANSPLSFHVMVYQVGDKYDVPKLRDYARRKLASAIRTCWETDDFPVAISDAYSTTPPADNGLLDFIVIASVDHLDKLLENDYFNEVLKETPGFAVDIVRSGRLSAHSLIYRCPDCTGVWRLQLPNSKIKAHVFCPSCGRDSNRYSWRCYVTKDSEE</sequence>
<dbReference type="STRING" id="1036612.A0A1L9TQ02"/>
<evidence type="ECO:0000259" key="1">
    <source>
        <dbReference type="PROSITE" id="PS50097"/>
    </source>
</evidence>
<dbReference type="PANTHER" id="PTHR47843:SF5">
    <property type="entry name" value="BTB_POZ DOMAIN PROTEIN"/>
    <property type="match status" value="1"/>
</dbReference>
<dbReference type="SUPFAM" id="SSF54695">
    <property type="entry name" value="POZ domain"/>
    <property type="match status" value="1"/>
</dbReference>
<dbReference type="Proteomes" id="UP000184356">
    <property type="component" value="Unassembled WGS sequence"/>
</dbReference>
<proteinExistence type="predicted"/>
<dbReference type="Pfam" id="PF00651">
    <property type="entry name" value="BTB"/>
    <property type="match status" value="1"/>
</dbReference>
<dbReference type="OrthoDB" id="6359816at2759"/>
<dbReference type="EMBL" id="KV878584">
    <property type="protein sequence ID" value="OJJ61373.1"/>
    <property type="molecule type" value="Genomic_DNA"/>
</dbReference>
<dbReference type="InterPro" id="IPR011333">
    <property type="entry name" value="SKP1/BTB/POZ_sf"/>
</dbReference>
<evidence type="ECO:0000313" key="2">
    <source>
        <dbReference type="EMBL" id="OJJ61373.1"/>
    </source>
</evidence>
<dbReference type="PANTHER" id="PTHR47843">
    <property type="entry name" value="BTB DOMAIN-CONTAINING PROTEIN-RELATED"/>
    <property type="match status" value="1"/>
</dbReference>
<dbReference type="InterPro" id="IPR000210">
    <property type="entry name" value="BTB/POZ_dom"/>
</dbReference>
<dbReference type="CDD" id="cd18186">
    <property type="entry name" value="BTB_POZ_ZBTB_KLHL-like"/>
    <property type="match status" value="1"/>
</dbReference>
<dbReference type="Gene3D" id="3.30.710.10">
    <property type="entry name" value="Potassium Channel Kv1.1, Chain A"/>
    <property type="match status" value="1"/>
</dbReference>
<dbReference type="PROSITE" id="PS50097">
    <property type="entry name" value="BTB"/>
    <property type="match status" value="1"/>
</dbReference>
<name>A0A1L9TQ02_9EURO</name>
<organism evidence="2 3">
    <name type="scientific">Aspergillus sydowii CBS 593.65</name>
    <dbReference type="NCBI Taxonomy" id="1036612"/>
    <lineage>
        <taxon>Eukaryota</taxon>
        <taxon>Fungi</taxon>
        <taxon>Dikarya</taxon>
        <taxon>Ascomycota</taxon>
        <taxon>Pezizomycotina</taxon>
        <taxon>Eurotiomycetes</taxon>
        <taxon>Eurotiomycetidae</taxon>
        <taxon>Eurotiales</taxon>
        <taxon>Aspergillaceae</taxon>
        <taxon>Aspergillus</taxon>
        <taxon>Aspergillus subgen. Nidulantes</taxon>
    </lineage>
</organism>
<feature type="domain" description="BTB" evidence="1">
    <location>
        <begin position="26"/>
        <end position="85"/>
    </location>
</feature>
<evidence type="ECO:0000313" key="3">
    <source>
        <dbReference type="Proteomes" id="UP000184356"/>
    </source>
</evidence>
<reference evidence="3" key="1">
    <citation type="journal article" date="2017" name="Genome Biol.">
        <title>Comparative genomics reveals high biological diversity and specific adaptations in the industrially and medically important fungal genus Aspergillus.</title>
        <authorList>
            <person name="de Vries R.P."/>
            <person name="Riley R."/>
            <person name="Wiebenga A."/>
            <person name="Aguilar-Osorio G."/>
            <person name="Amillis S."/>
            <person name="Uchima C.A."/>
            <person name="Anderluh G."/>
            <person name="Asadollahi M."/>
            <person name="Askin M."/>
            <person name="Barry K."/>
            <person name="Battaglia E."/>
            <person name="Bayram O."/>
            <person name="Benocci T."/>
            <person name="Braus-Stromeyer S.A."/>
            <person name="Caldana C."/>
            <person name="Canovas D."/>
            <person name="Cerqueira G.C."/>
            <person name="Chen F."/>
            <person name="Chen W."/>
            <person name="Choi C."/>
            <person name="Clum A."/>
            <person name="Dos Santos R.A."/>
            <person name="Damasio A.R."/>
            <person name="Diallinas G."/>
            <person name="Emri T."/>
            <person name="Fekete E."/>
            <person name="Flipphi M."/>
            <person name="Freyberg S."/>
            <person name="Gallo A."/>
            <person name="Gournas C."/>
            <person name="Habgood R."/>
            <person name="Hainaut M."/>
            <person name="Harispe M.L."/>
            <person name="Henrissat B."/>
            <person name="Hilden K.S."/>
            <person name="Hope R."/>
            <person name="Hossain A."/>
            <person name="Karabika E."/>
            <person name="Karaffa L."/>
            <person name="Karanyi Z."/>
            <person name="Krasevec N."/>
            <person name="Kuo A."/>
            <person name="Kusch H."/>
            <person name="LaButti K."/>
            <person name="Lagendijk E.L."/>
            <person name="Lapidus A."/>
            <person name="Levasseur A."/>
            <person name="Lindquist E."/>
            <person name="Lipzen A."/>
            <person name="Logrieco A.F."/>
            <person name="MacCabe A."/>
            <person name="Maekelae M.R."/>
            <person name="Malavazi I."/>
            <person name="Melin P."/>
            <person name="Meyer V."/>
            <person name="Mielnichuk N."/>
            <person name="Miskei M."/>
            <person name="Molnar A.P."/>
            <person name="Mule G."/>
            <person name="Ngan C.Y."/>
            <person name="Orejas M."/>
            <person name="Orosz E."/>
            <person name="Ouedraogo J.P."/>
            <person name="Overkamp K.M."/>
            <person name="Park H.-S."/>
            <person name="Perrone G."/>
            <person name="Piumi F."/>
            <person name="Punt P.J."/>
            <person name="Ram A.F."/>
            <person name="Ramon A."/>
            <person name="Rauscher S."/>
            <person name="Record E."/>
            <person name="Riano-Pachon D.M."/>
            <person name="Robert V."/>
            <person name="Roehrig J."/>
            <person name="Ruller R."/>
            <person name="Salamov A."/>
            <person name="Salih N.S."/>
            <person name="Samson R.A."/>
            <person name="Sandor E."/>
            <person name="Sanguinetti M."/>
            <person name="Schuetze T."/>
            <person name="Sepcic K."/>
            <person name="Shelest E."/>
            <person name="Sherlock G."/>
            <person name="Sophianopoulou V."/>
            <person name="Squina F.M."/>
            <person name="Sun H."/>
            <person name="Susca A."/>
            <person name="Todd R.B."/>
            <person name="Tsang A."/>
            <person name="Unkles S.E."/>
            <person name="van de Wiele N."/>
            <person name="van Rossen-Uffink D."/>
            <person name="Oliveira J.V."/>
            <person name="Vesth T.C."/>
            <person name="Visser J."/>
            <person name="Yu J.-H."/>
            <person name="Zhou M."/>
            <person name="Andersen M.R."/>
            <person name="Archer D.B."/>
            <person name="Baker S.E."/>
            <person name="Benoit I."/>
            <person name="Brakhage A.A."/>
            <person name="Braus G.H."/>
            <person name="Fischer R."/>
            <person name="Frisvad J.C."/>
            <person name="Goldman G.H."/>
            <person name="Houbraken J."/>
            <person name="Oakley B."/>
            <person name="Pocsi I."/>
            <person name="Scazzocchio C."/>
            <person name="Seiboth B."/>
            <person name="vanKuyk P.A."/>
            <person name="Wortman J."/>
            <person name="Dyer P.S."/>
            <person name="Grigoriev I.V."/>
        </authorList>
    </citation>
    <scope>NUCLEOTIDE SEQUENCE [LARGE SCALE GENOMIC DNA]</scope>
    <source>
        <strain evidence="3">CBS 593.65</strain>
    </source>
</reference>
<dbReference type="RefSeq" id="XP_040705179.1">
    <property type="nucleotide sequence ID" value="XM_040851161.1"/>
</dbReference>
<dbReference type="AlphaFoldDB" id="A0A1L9TQ02"/>